<evidence type="ECO:0000313" key="2">
    <source>
        <dbReference type="Proteomes" id="UP000468735"/>
    </source>
</evidence>
<name>A0A6H9YT21_9ACTN</name>
<dbReference type="AlphaFoldDB" id="A0A6H9YT21"/>
<accession>A0A6H9YT21</accession>
<keyword evidence="2" id="KW-1185">Reference proteome</keyword>
<sequence>MRRKICVHVEHYRPNDETDYYDLPDNWDDKTPEERRAELDEMARDALFEAAGSSAFVVEVDENGREIRVLNEDES</sequence>
<protein>
    <submittedName>
        <fullName evidence="1">Uncharacterized protein</fullName>
    </submittedName>
</protein>
<evidence type="ECO:0000313" key="1">
    <source>
        <dbReference type="EMBL" id="KAB2347310.1"/>
    </source>
</evidence>
<proteinExistence type="predicted"/>
<dbReference type="OrthoDB" id="9954683at2"/>
<dbReference type="EMBL" id="WBMT01000009">
    <property type="protein sequence ID" value="KAB2347310.1"/>
    <property type="molecule type" value="Genomic_DNA"/>
</dbReference>
<comment type="caution">
    <text evidence="1">The sequence shown here is derived from an EMBL/GenBank/DDBJ whole genome shotgun (WGS) entry which is preliminary data.</text>
</comment>
<gene>
    <name evidence="1" type="ORF">F8566_20065</name>
</gene>
<reference evidence="1 2" key="1">
    <citation type="submission" date="2019-09" db="EMBL/GenBank/DDBJ databases">
        <title>Actinomadura physcomitrii sp. nov., a novel actinomycete isolated from moss [Physcomitrium sphaericum (Ludw) Fuernr].</title>
        <authorList>
            <person name="Zhuang X."/>
            <person name="Liu C."/>
        </authorList>
    </citation>
    <scope>NUCLEOTIDE SEQUENCE [LARGE SCALE GENOMIC DNA]</scope>
    <source>
        <strain evidence="1 2">HMC1</strain>
    </source>
</reference>
<organism evidence="1 2">
    <name type="scientific">Actinomadura rudentiformis</name>
    <dbReference type="NCBI Taxonomy" id="359158"/>
    <lineage>
        <taxon>Bacteria</taxon>
        <taxon>Bacillati</taxon>
        <taxon>Actinomycetota</taxon>
        <taxon>Actinomycetes</taxon>
        <taxon>Streptosporangiales</taxon>
        <taxon>Thermomonosporaceae</taxon>
        <taxon>Actinomadura</taxon>
    </lineage>
</organism>
<dbReference type="RefSeq" id="WP_151562020.1">
    <property type="nucleotide sequence ID" value="NZ_WBMT01000009.1"/>
</dbReference>
<dbReference type="Proteomes" id="UP000468735">
    <property type="component" value="Unassembled WGS sequence"/>
</dbReference>